<evidence type="ECO:0000313" key="2">
    <source>
        <dbReference type="EMBL" id="MFC3161965.1"/>
    </source>
</evidence>
<dbReference type="RefSeq" id="WP_378143166.1">
    <property type="nucleotide sequence ID" value="NZ_JBHRTG010000001.1"/>
</dbReference>
<keyword evidence="3" id="KW-1185">Reference proteome</keyword>
<dbReference type="Gene3D" id="3.30.1340.30">
    <property type="match status" value="1"/>
</dbReference>
<evidence type="ECO:0000313" key="3">
    <source>
        <dbReference type="Proteomes" id="UP001595647"/>
    </source>
</evidence>
<accession>A0ABV7HU70</accession>
<evidence type="ECO:0000259" key="1">
    <source>
        <dbReference type="PROSITE" id="PS50914"/>
    </source>
</evidence>
<reference evidence="3" key="1">
    <citation type="journal article" date="2019" name="Int. J. Syst. Evol. Microbiol.">
        <title>The Global Catalogue of Microorganisms (GCM) 10K type strain sequencing project: providing services to taxonomists for standard genome sequencing and annotation.</title>
        <authorList>
            <consortium name="The Broad Institute Genomics Platform"/>
            <consortium name="The Broad Institute Genome Sequencing Center for Infectious Disease"/>
            <person name="Wu L."/>
            <person name="Ma J."/>
        </authorList>
    </citation>
    <scope>NUCLEOTIDE SEQUENCE [LARGE SCALE GENOMIC DNA]</scope>
    <source>
        <strain evidence="3">KCTC 52231</strain>
    </source>
</reference>
<dbReference type="InterPro" id="IPR007055">
    <property type="entry name" value="BON_dom"/>
</dbReference>
<comment type="caution">
    <text evidence="2">The sequence shown here is derived from an EMBL/GenBank/DDBJ whole genome shotgun (WGS) entry which is preliminary data.</text>
</comment>
<protein>
    <submittedName>
        <fullName evidence="2">BON domain-containing protein</fullName>
    </submittedName>
</protein>
<sequence>MYEGGRPHEKTQDDAFIAAQVAAQLEQNPFLDSGSVSVSVQQRRVVLEGVVDTPEASLRAEKDALSIEGVYACENRLEIGGSNHGRVRDG</sequence>
<feature type="domain" description="BON" evidence="1">
    <location>
        <begin position="13"/>
        <end position="81"/>
    </location>
</feature>
<dbReference type="Pfam" id="PF04972">
    <property type="entry name" value="BON"/>
    <property type="match status" value="1"/>
</dbReference>
<dbReference type="EMBL" id="JBHRTG010000001">
    <property type="protein sequence ID" value="MFC3161965.1"/>
    <property type="molecule type" value="Genomic_DNA"/>
</dbReference>
<proteinExistence type="predicted"/>
<dbReference type="PROSITE" id="PS50914">
    <property type="entry name" value="BON"/>
    <property type="match status" value="1"/>
</dbReference>
<dbReference type="Proteomes" id="UP001595647">
    <property type="component" value="Unassembled WGS sequence"/>
</dbReference>
<name>A0ABV7HU70_9HYPH</name>
<gene>
    <name evidence="2" type="ORF">ACFOHV_01590</name>
</gene>
<organism evidence="2 3">
    <name type="scientific">Ciceribacter thiooxidans</name>
    <dbReference type="NCBI Taxonomy" id="1969821"/>
    <lineage>
        <taxon>Bacteria</taxon>
        <taxon>Pseudomonadati</taxon>
        <taxon>Pseudomonadota</taxon>
        <taxon>Alphaproteobacteria</taxon>
        <taxon>Hyphomicrobiales</taxon>
        <taxon>Rhizobiaceae</taxon>
        <taxon>Ciceribacter</taxon>
    </lineage>
</organism>